<evidence type="ECO:0000256" key="1">
    <source>
        <dbReference type="SAM" id="MobiDB-lite"/>
    </source>
</evidence>
<feature type="compositionally biased region" description="Low complexity" evidence="1">
    <location>
        <begin position="52"/>
        <end position="65"/>
    </location>
</feature>
<keyword evidence="3" id="KW-1185">Reference proteome</keyword>
<gene>
    <name evidence="2" type="ORF">PIB30_021797</name>
</gene>
<dbReference type="Proteomes" id="UP001341840">
    <property type="component" value="Unassembled WGS sequence"/>
</dbReference>
<evidence type="ECO:0000313" key="3">
    <source>
        <dbReference type="Proteomes" id="UP001341840"/>
    </source>
</evidence>
<proteinExistence type="predicted"/>
<dbReference type="EMBL" id="JASCZI010181315">
    <property type="protein sequence ID" value="MED6181697.1"/>
    <property type="molecule type" value="Genomic_DNA"/>
</dbReference>
<accession>A0ABU6W7H1</accession>
<organism evidence="2 3">
    <name type="scientific">Stylosanthes scabra</name>
    <dbReference type="NCBI Taxonomy" id="79078"/>
    <lineage>
        <taxon>Eukaryota</taxon>
        <taxon>Viridiplantae</taxon>
        <taxon>Streptophyta</taxon>
        <taxon>Embryophyta</taxon>
        <taxon>Tracheophyta</taxon>
        <taxon>Spermatophyta</taxon>
        <taxon>Magnoliopsida</taxon>
        <taxon>eudicotyledons</taxon>
        <taxon>Gunneridae</taxon>
        <taxon>Pentapetalae</taxon>
        <taxon>rosids</taxon>
        <taxon>fabids</taxon>
        <taxon>Fabales</taxon>
        <taxon>Fabaceae</taxon>
        <taxon>Papilionoideae</taxon>
        <taxon>50 kb inversion clade</taxon>
        <taxon>dalbergioids sensu lato</taxon>
        <taxon>Dalbergieae</taxon>
        <taxon>Pterocarpus clade</taxon>
        <taxon>Stylosanthes</taxon>
    </lineage>
</organism>
<feature type="region of interest" description="Disordered" evidence="1">
    <location>
        <begin position="33"/>
        <end position="69"/>
    </location>
</feature>
<evidence type="ECO:0000313" key="2">
    <source>
        <dbReference type="EMBL" id="MED6181697.1"/>
    </source>
</evidence>
<comment type="caution">
    <text evidence="2">The sequence shown here is derived from an EMBL/GenBank/DDBJ whole genome shotgun (WGS) entry which is preliminary data.</text>
</comment>
<reference evidence="2 3" key="1">
    <citation type="journal article" date="2023" name="Plants (Basel)">
        <title>Bridging the Gap: Combining Genomics and Transcriptomics Approaches to Understand Stylosanthes scabra, an Orphan Legume from the Brazilian Caatinga.</title>
        <authorList>
            <person name="Ferreira-Neto J.R.C."/>
            <person name="da Silva M.D."/>
            <person name="Binneck E."/>
            <person name="de Melo N.F."/>
            <person name="da Silva R.H."/>
            <person name="de Melo A.L.T.M."/>
            <person name="Pandolfi V."/>
            <person name="Bustamante F.O."/>
            <person name="Brasileiro-Vidal A.C."/>
            <person name="Benko-Iseppon A.M."/>
        </authorList>
    </citation>
    <scope>NUCLEOTIDE SEQUENCE [LARGE SCALE GENOMIC DNA]</scope>
    <source>
        <tissue evidence="2">Leaves</tissue>
    </source>
</reference>
<protein>
    <submittedName>
        <fullName evidence="2">Uncharacterized protein</fullName>
    </submittedName>
</protein>
<name>A0ABU6W7H1_9FABA</name>
<sequence length="113" mass="13009">MCGRSLQRNTRPPSIHLDGCIMETLDLDEAITDPSHVQSLLTRRPPPPLEASPPSRSSQSSSSVRPLHHVPLRRPLHLVHIRRLPEALSSERRRHHLELLFWISNTNLLERRT</sequence>